<evidence type="ECO:0008006" key="4">
    <source>
        <dbReference type="Google" id="ProtNLM"/>
    </source>
</evidence>
<name>A0AAD6I2H9_PENCN</name>
<sequence length="297" mass="33790">MSRIPLAPPKSQRRLPQSEALSPIDDWSGVSNSATRRRLQNRLNQRAYRLRQEAKEKAERLHESKINGSNGIRDIDTSPGHAETSAHLAVIACSLSVEQHTQCTFAPPTVHELMHEFEGMAMKNFTESSPKTDQLINLSRMNILRAAYDNVLALGMSAEWMCRDDAVSILSLAGPALSHHAIPLSLRATSLQQQVPHHPWLDAFPFPRMRDNLILAGDSLDDDELCHDLTAFWDTRRSDATLLVWGTPWDPRNWEVTEGFAKKWGWVLRGSPEILVSTNRWRVKRGERVLHWRQILC</sequence>
<organism evidence="2 3">
    <name type="scientific">Penicillium canescens</name>
    <dbReference type="NCBI Taxonomy" id="5083"/>
    <lineage>
        <taxon>Eukaryota</taxon>
        <taxon>Fungi</taxon>
        <taxon>Dikarya</taxon>
        <taxon>Ascomycota</taxon>
        <taxon>Pezizomycotina</taxon>
        <taxon>Eurotiomycetes</taxon>
        <taxon>Eurotiomycetidae</taxon>
        <taxon>Eurotiales</taxon>
        <taxon>Aspergillaceae</taxon>
        <taxon>Penicillium</taxon>
    </lineage>
</organism>
<evidence type="ECO:0000313" key="2">
    <source>
        <dbReference type="EMBL" id="KAJ6027277.1"/>
    </source>
</evidence>
<dbReference type="Pfam" id="PF11905">
    <property type="entry name" value="DUF3425"/>
    <property type="match status" value="1"/>
</dbReference>
<reference evidence="2" key="1">
    <citation type="journal article" date="2023" name="IMA Fungus">
        <title>Comparative genomic study of the Penicillium genus elucidates a diverse pangenome and 15 lateral gene transfer events.</title>
        <authorList>
            <person name="Petersen C."/>
            <person name="Sorensen T."/>
            <person name="Nielsen M.R."/>
            <person name="Sondergaard T.E."/>
            <person name="Sorensen J.L."/>
            <person name="Fitzpatrick D.A."/>
            <person name="Frisvad J.C."/>
            <person name="Nielsen K.L."/>
        </authorList>
    </citation>
    <scope>NUCLEOTIDE SEQUENCE</scope>
    <source>
        <strain evidence="2">IBT 15450</strain>
    </source>
</reference>
<evidence type="ECO:0000313" key="3">
    <source>
        <dbReference type="Proteomes" id="UP001219568"/>
    </source>
</evidence>
<comment type="caution">
    <text evidence="2">The sequence shown here is derived from an EMBL/GenBank/DDBJ whole genome shotgun (WGS) entry which is preliminary data.</text>
</comment>
<accession>A0AAD6I2H9</accession>
<gene>
    <name evidence="2" type="ORF">N7460_012094</name>
</gene>
<evidence type="ECO:0000256" key="1">
    <source>
        <dbReference type="SAM" id="MobiDB-lite"/>
    </source>
</evidence>
<dbReference type="CDD" id="cd14688">
    <property type="entry name" value="bZIP_YAP"/>
    <property type="match status" value="1"/>
</dbReference>
<dbReference type="AlphaFoldDB" id="A0AAD6I2H9"/>
<dbReference type="Proteomes" id="UP001219568">
    <property type="component" value="Unassembled WGS sequence"/>
</dbReference>
<proteinExistence type="predicted"/>
<feature type="region of interest" description="Disordered" evidence="1">
    <location>
        <begin position="1"/>
        <end position="33"/>
    </location>
</feature>
<dbReference type="EMBL" id="JAQJZL010000015">
    <property type="protein sequence ID" value="KAJ6027277.1"/>
    <property type="molecule type" value="Genomic_DNA"/>
</dbReference>
<dbReference type="PANTHER" id="PTHR38116">
    <property type="entry name" value="CHROMOSOME 7, WHOLE GENOME SHOTGUN SEQUENCE"/>
    <property type="match status" value="1"/>
</dbReference>
<keyword evidence="3" id="KW-1185">Reference proteome</keyword>
<dbReference type="PANTHER" id="PTHR38116:SF1">
    <property type="entry name" value="BZIP DOMAIN-CONTAINING PROTEIN"/>
    <property type="match status" value="1"/>
</dbReference>
<reference evidence="2" key="2">
    <citation type="submission" date="2023-01" db="EMBL/GenBank/DDBJ databases">
        <authorList>
            <person name="Petersen C."/>
        </authorList>
    </citation>
    <scope>NUCLEOTIDE SEQUENCE</scope>
    <source>
        <strain evidence="2">IBT 15450</strain>
    </source>
</reference>
<protein>
    <recommendedName>
        <fullName evidence="4">BZIP domain-containing protein</fullName>
    </recommendedName>
</protein>
<dbReference type="InterPro" id="IPR021833">
    <property type="entry name" value="DUF3425"/>
</dbReference>